<evidence type="ECO:0000256" key="8">
    <source>
        <dbReference type="SAM" id="MobiDB-lite"/>
    </source>
</evidence>
<dbReference type="Pfam" id="PF09172">
    <property type="entry name" value="Vit_open_b-sht"/>
    <property type="match status" value="1"/>
</dbReference>
<feature type="region of interest" description="Disordered" evidence="8">
    <location>
        <begin position="342"/>
        <end position="361"/>
    </location>
</feature>
<gene>
    <name evidence="10" type="primary">vtg1</name>
    <name evidence="10" type="ORF">EYF80_020696</name>
</gene>
<feature type="compositionally biased region" description="Low complexity" evidence="8">
    <location>
        <begin position="1187"/>
        <end position="1269"/>
    </location>
</feature>
<feature type="region of interest" description="Disordered" evidence="8">
    <location>
        <begin position="240"/>
        <end position="287"/>
    </location>
</feature>
<evidence type="ECO:0000256" key="1">
    <source>
        <dbReference type="ARBA" id="ARBA00022553"/>
    </source>
</evidence>
<comment type="caution">
    <text evidence="10">The sequence shown here is derived from an EMBL/GenBank/DDBJ whole genome shotgun (WGS) entry which is preliminary data.</text>
</comment>
<evidence type="ECO:0000313" key="11">
    <source>
        <dbReference type="Proteomes" id="UP000314294"/>
    </source>
</evidence>
<evidence type="ECO:0000313" key="10">
    <source>
        <dbReference type="EMBL" id="TNN69113.1"/>
    </source>
</evidence>
<evidence type="ECO:0000256" key="7">
    <source>
        <dbReference type="PROSITE-ProRule" id="PRU00557"/>
    </source>
</evidence>
<dbReference type="InterPro" id="IPR037088">
    <property type="entry name" value="Vitellinogen_b-sht_shell_sf"/>
</dbReference>
<evidence type="ECO:0000256" key="4">
    <source>
        <dbReference type="ARBA" id="ARBA00023157"/>
    </source>
</evidence>
<feature type="region of interest" description="Disordered" evidence="8">
    <location>
        <begin position="127"/>
        <end position="218"/>
    </location>
</feature>
<sequence>MALCCESMRYPEDRRPASRKFVELHVLLVPEDQWNVKLNKVPAEAIESFTSAGFIRVYPETTLKTLRSKLGALLGAERHFERFSFLKCVGRSLALVKSKQEKDLKAPQPELYLLPTVEIDSSVCSQSLTTDTSSSSPDHQTYYHPPETCTLPAGTKEPVKFPLIPQCSHQPPPTPSLEEEEEEENEEQSYSSSEAEGEHEEEGLSSNQSQWADPGCCARKPHIQRTTQLVSQNNGNITASQQREADSAQLKESPENKDTCKKKKQYHRQNRAPPEDRDSGFSLTDGLSKSKDNELIIQIMTESHEIDNLKRKVEDAKMKLVTEIKLRKQAATELKALKAELAQKKSQSSRPGPTSSLCFGKTTRDRPQDLALFIIGHHKQQVTGFSDAPKFVDGKTSVYKYEATVMGGLPEEGLARAGVKIRSNVLISPASAGIYILKLQDPELLEFSGMWPKEDFVPASKLTASLTAQLLIPIKFEYANGVVGKVFAPASLSETVLNLQKAILNIFQLNIKTSQTVYDLQEIGAQGMCKTQYVITEEEKDERILLTKSKDLNQCQEKIMKDIGLIYTERCVECEARGQSMKGASAMNYILKSSATGVLILEASGSEIIQVSPLNILNGAAQMQSNQSLIYQNSDKAPLVIGGQYLHRGSVQYEFGSELLQTPIQLIKVTNIKAQIVELLEHMVIHNVDVVHKHAPLKFIELLQLLRVAKSDVLESLWTQYKNRPHFRRWILNIFPAIGTTTALKVLEAKFLADELNLAEASQMLMSSLHRVSVDLEAMKLELSKKDKIKESPILREIVMLGYGSLVSKYCIENPSCPAELVKSLHESLVQAVSSNNNEKLINTLKVIGNAGHPSSLKPIRKLFAGANEHLPLTVHIEAVLALRNIAKREPKMVQNMAIQLFMERKLNPELRMSAALVLFETKLPMGLVMTLADAVLREKNMQISSFVYSYMKSMTRSTSPYYASVAAACNVAMRILSPKLDRLSYRFSRSLYLDFYHDAWMAGAAASTYYINDAATVMPRAIVAKARTYLAGTYADVIEVGVRTEGIQEAILKIQDGPDNADRLTKMKEVMKALSEWRAQPSSEPLASAYMKIFGQEIAFANIDKALVDQIIQLASGSAMRAYGKEALDALLAADGPEIEKIEIEVQIGEKAGERIIKVINRSEEEERTQDKTVLRKLRRFLVPGSKNNTSSSSSSSSSRTASSRTSSSRTASSRTSSSSSKSTSSLSSSSSNRSGKSSNSSSSSSSSRSSQWSNSNSSSSSSSSSRSKQQLYEMKFIKNHINQNIRSQERSNSKTTSQSFENIYNKTKYLADNIIPIMTILIRPLRVDKTAQGYQIAVYFDKIDARVQIIFADLKEGDNWRICADGVILSNHKAKAKIAWGIDCKEYDTEITAETGLVGKDPAIRLKLTWERLPKSMKRIAKE</sequence>
<dbReference type="FunFam" id="2.30.230.10:FF:000002">
    <property type="entry name" value="Vitellogenin 7"/>
    <property type="match status" value="1"/>
</dbReference>
<dbReference type="InterPro" id="IPR015817">
    <property type="entry name" value="Vitellinogen_open_b-sht_sub1"/>
</dbReference>
<dbReference type="SMART" id="SM01170">
    <property type="entry name" value="DUF1944"/>
    <property type="match status" value="1"/>
</dbReference>
<keyword evidence="5" id="KW-0325">Glycoprotein</keyword>
<evidence type="ECO:0000259" key="9">
    <source>
        <dbReference type="PROSITE" id="PS51211"/>
    </source>
</evidence>
<dbReference type="EMBL" id="SRLO01000180">
    <property type="protein sequence ID" value="TNN69113.1"/>
    <property type="molecule type" value="Genomic_DNA"/>
</dbReference>
<evidence type="ECO:0000256" key="6">
    <source>
        <dbReference type="ARBA" id="ARBA00057087"/>
    </source>
</evidence>
<evidence type="ECO:0000256" key="3">
    <source>
        <dbReference type="ARBA" id="ARBA00022761"/>
    </source>
</evidence>
<dbReference type="InterPro" id="IPR015816">
    <property type="entry name" value="Vitellinogen_b-sht_N"/>
</dbReference>
<dbReference type="GO" id="GO:0071391">
    <property type="term" value="P:cellular response to estrogen stimulus"/>
    <property type="evidence" value="ECO:0007669"/>
    <property type="project" value="TreeGrafter"/>
</dbReference>
<dbReference type="PANTHER" id="PTHR23345:SF9">
    <property type="entry name" value="VITELLOGENIN-RELATED"/>
    <property type="match status" value="1"/>
</dbReference>
<reference evidence="10 11" key="1">
    <citation type="submission" date="2019-03" db="EMBL/GenBank/DDBJ databases">
        <title>First draft genome of Liparis tanakae, snailfish: a comprehensive survey of snailfish specific genes.</title>
        <authorList>
            <person name="Kim W."/>
            <person name="Song I."/>
            <person name="Jeong J.-H."/>
            <person name="Kim D."/>
            <person name="Kim S."/>
            <person name="Ryu S."/>
            <person name="Song J.Y."/>
            <person name="Lee S.K."/>
        </authorList>
    </citation>
    <scope>NUCLEOTIDE SEQUENCE [LARGE SCALE GENOMIC DNA]</scope>
    <source>
        <tissue evidence="10">Muscle</tissue>
    </source>
</reference>
<name>A0A4Z2HVX0_9TELE</name>
<dbReference type="FunFam" id="1.25.10.20:FF:000002">
    <property type="entry name" value="Vitellogenin 7"/>
    <property type="match status" value="1"/>
</dbReference>
<dbReference type="Gene3D" id="1.25.10.20">
    <property type="entry name" value="Vitellinogen, superhelical"/>
    <property type="match status" value="1"/>
</dbReference>
<dbReference type="GO" id="GO:0045735">
    <property type="term" value="F:nutrient reservoir activity"/>
    <property type="evidence" value="ECO:0007669"/>
    <property type="project" value="UniProtKB-KW"/>
</dbReference>
<proteinExistence type="predicted"/>
<dbReference type="SUPFAM" id="SSF48431">
    <property type="entry name" value="Lipovitellin-phosvitin complex, superhelical domain"/>
    <property type="match status" value="1"/>
</dbReference>
<feature type="compositionally biased region" description="Basic residues" evidence="8">
    <location>
        <begin position="260"/>
        <end position="270"/>
    </location>
</feature>
<accession>A0A4Z2HVX0</accession>
<dbReference type="InterPro" id="IPR050733">
    <property type="entry name" value="Vitellogenin/Apolipophorin"/>
</dbReference>
<dbReference type="Gene3D" id="2.20.50.20">
    <property type="entry name" value="Lipovitellin. Chain A, domain 3"/>
    <property type="match status" value="2"/>
</dbReference>
<dbReference type="InterPro" id="IPR015255">
    <property type="entry name" value="Vitellinogen_open_b-sht"/>
</dbReference>
<dbReference type="InterPro" id="IPR015258">
    <property type="entry name" value="Vitellinogen_b-sht_shell"/>
</dbReference>
<dbReference type="Proteomes" id="UP000314294">
    <property type="component" value="Unassembled WGS sequence"/>
</dbReference>
<feature type="disulfide bond" evidence="7">
    <location>
        <begin position="529"/>
        <end position="555"/>
    </location>
</feature>
<dbReference type="Pfam" id="PF09175">
    <property type="entry name" value="Vit_b-sht_shell"/>
    <property type="match status" value="1"/>
</dbReference>
<dbReference type="Pfam" id="PF15743">
    <property type="entry name" value="SPATA1_C"/>
    <property type="match status" value="1"/>
</dbReference>
<dbReference type="Gene3D" id="2.30.230.10">
    <property type="entry name" value="Lipovitellin, beta-sheet shell regions, chain A"/>
    <property type="match status" value="1"/>
</dbReference>
<dbReference type="FunFam" id="2.20.50.20:FF:000001">
    <property type="entry name" value="Vitellogenin 5"/>
    <property type="match status" value="1"/>
</dbReference>
<protein>
    <submittedName>
        <fullName evidence="10">Vitellogenin</fullName>
    </submittedName>
</protein>
<comment type="function">
    <text evidence="6">Precursor of the major egg-yolk proteins that are sources of nutrients during early development of oviparous organisms.</text>
</comment>
<dbReference type="SMART" id="SM01169">
    <property type="entry name" value="DUF1943"/>
    <property type="match status" value="1"/>
</dbReference>
<dbReference type="OrthoDB" id="5956066at2759"/>
<dbReference type="PANTHER" id="PTHR23345">
    <property type="entry name" value="VITELLOGENIN-RELATED"/>
    <property type="match status" value="1"/>
</dbReference>
<keyword evidence="11" id="KW-1185">Reference proteome</keyword>
<keyword evidence="2" id="KW-0732">Signal</keyword>
<dbReference type="SUPFAM" id="SSF56968">
    <property type="entry name" value="Lipovitellin-phosvitin complex, beta-sheet shell regions"/>
    <property type="match status" value="3"/>
</dbReference>
<feature type="compositionally biased region" description="Polar residues" evidence="8">
    <location>
        <begin position="346"/>
        <end position="357"/>
    </location>
</feature>
<dbReference type="SMART" id="SM00638">
    <property type="entry name" value="LPD_N"/>
    <property type="match status" value="1"/>
</dbReference>
<comment type="caution">
    <text evidence="7">Lacks conserved residue(s) required for the propagation of feature annotation.</text>
</comment>
<feature type="compositionally biased region" description="Acidic residues" evidence="8">
    <location>
        <begin position="177"/>
        <end position="187"/>
    </location>
</feature>
<dbReference type="InterPro" id="IPR031478">
    <property type="entry name" value="SPATA1_C"/>
</dbReference>
<feature type="region of interest" description="Disordered" evidence="8">
    <location>
        <begin position="1177"/>
        <end position="1271"/>
    </location>
</feature>
<dbReference type="Gene3D" id="2.20.90.10">
    <property type="entry name" value="Vitellinogen, beta-sheet shell domain"/>
    <property type="match status" value="1"/>
</dbReference>
<keyword evidence="1" id="KW-0597">Phosphoprotein</keyword>
<dbReference type="InterPro" id="IPR015819">
    <property type="entry name" value="Lipid_transp_b-sht_shell"/>
</dbReference>
<dbReference type="Pfam" id="PF01347">
    <property type="entry name" value="Vitellogenin_N"/>
    <property type="match status" value="1"/>
</dbReference>
<feature type="compositionally biased region" description="Low complexity" evidence="8">
    <location>
        <begin position="127"/>
        <end position="136"/>
    </location>
</feature>
<dbReference type="GO" id="GO:0005319">
    <property type="term" value="F:lipid transporter activity"/>
    <property type="evidence" value="ECO:0007669"/>
    <property type="project" value="InterPro"/>
</dbReference>
<keyword evidence="4 7" id="KW-1015">Disulfide bond</keyword>
<dbReference type="PROSITE" id="PS51211">
    <property type="entry name" value="VITELLOGENIN"/>
    <property type="match status" value="1"/>
</dbReference>
<evidence type="ECO:0000256" key="2">
    <source>
        <dbReference type="ARBA" id="ARBA00022729"/>
    </source>
</evidence>
<organism evidence="10 11">
    <name type="scientific">Liparis tanakae</name>
    <name type="common">Tanaka's snailfish</name>
    <dbReference type="NCBI Taxonomy" id="230148"/>
    <lineage>
        <taxon>Eukaryota</taxon>
        <taxon>Metazoa</taxon>
        <taxon>Chordata</taxon>
        <taxon>Craniata</taxon>
        <taxon>Vertebrata</taxon>
        <taxon>Euteleostomi</taxon>
        <taxon>Actinopterygii</taxon>
        <taxon>Neopterygii</taxon>
        <taxon>Teleostei</taxon>
        <taxon>Neoteleostei</taxon>
        <taxon>Acanthomorphata</taxon>
        <taxon>Eupercaria</taxon>
        <taxon>Perciformes</taxon>
        <taxon>Cottioidei</taxon>
        <taxon>Cottales</taxon>
        <taxon>Liparidae</taxon>
        <taxon>Liparis</taxon>
    </lineage>
</organism>
<evidence type="ECO:0000256" key="5">
    <source>
        <dbReference type="ARBA" id="ARBA00023180"/>
    </source>
</evidence>
<feature type="domain" description="Vitellogenin" evidence="9">
    <location>
        <begin position="391"/>
        <end position="1023"/>
    </location>
</feature>
<dbReference type="InterPro" id="IPR011030">
    <property type="entry name" value="Lipovitellin_superhlx_dom"/>
</dbReference>
<keyword evidence="3" id="KW-0758">Storage protein</keyword>
<dbReference type="InterPro" id="IPR001747">
    <property type="entry name" value="Vitellogenin_N"/>
</dbReference>
<dbReference type="GO" id="GO:0032355">
    <property type="term" value="P:response to estradiol"/>
    <property type="evidence" value="ECO:0007669"/>
    <property type="project" value="TreeGrafter"/>
</dbReference>
<feature type="disulfide bond" evidence="7">
    <location>
        <begin position="571"/>
        <end position="574"/>
    </location>
</feature>